<protein>
    <submittedName>
        <fullName evidence="1">Uncharacterized protein</fullName>
    </submittedName>
</protein>
<proteinExistence type="predicted"/>
<comment type="caution">
    <text evidence="1">The sequence shown here is derived from an EMBL/GenBank/DDBJ whole genome shotgun (WGS) entry which is preliminary data.</text>
</comment>
<reference evidence="1" key="1">
    <citation type="journal article" date="2021" name="New Phytol.">
        <title>Evolutionary innovations through gain and loss of genes in the ectomycorrhizal Boletales.</title>
        <authorList>
            <person name="Wu G."/>
            <person name="Miyauchi S."/>
            <person name="Morin E."/>
            <person name="Kuo A."/>
            <person name="Drula E."/>
            <person name="Varga T."/>
            <person name="Kohler A."/>
            <person name="Feng B."/>
            <person name="Cao Y."/>
            <person name="Lipzen A."/>
            <person name="Daum C."/>
            <person name="Hundley H."/>
            <person name="Pangilinan J."/>
            <person name="Johnson J."/>
            <person name="Barry K."/>
            <person name="LaButti K."/>
            <person name="Ng V."/>
            <person name="Ahrendt S."/>
            <person name="Min B."/>
            <person name="Choi I.G."/>
            <person name="Park H."/>
            <person name="Plett J.M."/>
            <person name="Magnuson J."/>
            <person name="Spatafora J.W."/>
            <person name="Nagy L.G."/>
            <person name="Henrissat B."/>
            <person name="Grigoriev I.V."/>
            <person name="Yang Z.L."/>
            <person name="Xu J."/>
            <person name="Martin F.M."/>
        </authorList>
    </citation>
    <scope>NUCLEOTIDE SEQUENCE</scope>
    <source>
        <strain evidence="1">KUC20120723A-06</strain>
    </source>
</reference>
<sequence>MMSADRQMLPEEYAQDSFHSYLKSSLTQAKIEKLLDPDVLASAEGDLIIKAHLRLAPPPLKDVPPTRPLPPTILPARLSLAPQHQHDLARIICGLAPISDGDGDGGGEGTSLRGIAADLRAISIEISQRRSFQNCYAADLQAALDARGDGSSLKVKALFVPPPLSDDSRFPSSPSSTFERTPSLSPLTPDSPAIEPQAQSSRSNSPDRTLSTEAFKQQSLRNLGRQPMWDEDFWSMWALQRMRQFNTNTWQSERKSVHLIIPFTVMGHQISRNVFYVGLAKLTADTTKRASAARAGSAFVLAQSGGNRTLDTTMFSSTQFRGPTTCACGVVQWFDKVGDVPDTNQTMRDRKWRNPSGGRTTYGTCPKAWCVMKEGGLLIALDDGDTACAAREAEAVCSQNHVQSVFKRDRVEKDKALRCQVDDLVALYTTGVRPTHVAGENPW</sequence>
<gene>
    <name evidence="1" type="ORF">BV22DRAFT_1123056</name>
</gene>
<dbReference type="EMBL" id="MU266615">
    <property type="protein sequence ID" value="KAH7919967.1"/>
    <property type="molecule type" value="Genomic_DNA"/>
</dbReference>
<dbReference type="Proteomes" id="UP000790709">
    <property type="component" value="Unassembled WGS sequence"/>
</dbReference>
<evidence type="ECO:0000313" key="1">
    <source>
        <dbReference type="EMBL" id="KAH7919967.1"/>
    </source>
</evidence>
<accession>A0ACB8B5F7</accession>
<evidence type="ECO:0000313" key="2">
    <source>
        <dbReference type="Proteomes" id="UP000790709"/>
    </source>
</evidence>
<keyword evidence="2" id="KW-1185">Reference proteome</keyword>
<organism evidence="1 2">
    <name type="scientific">Leucogyrophana mollusca</name>
    <dbReference type="NCBI Taxonomy" id="85980"/>
    <lineage>
        <taxon>Eukaryota</taxon>
        <taxon>Fungi</taxon>
        <taxon>Dikarya</taxon>
        <taxon>Basidiomycota</taxon>
        <taxon>Agaricomycotina</taxon>
        <taxon>Agaricomycetes</taxon>
        <taxon>Agaricomycetidae</taxon>
        <taxon>Boletales</taxon>
        <taxon>Boletales incertae sedis</taxon>
        <taxon>Leucogyrophana</taxon>
    </lineage>
</organism>
<name>A0ACB8B5F7_9AGAM</name>